<dbReference type="AlphaFoldDB" id="A0A517T2X5"/>
<feature type="compositionally biased region" description="Low complexity" evidence="1">
    <location>
        <begin position="65"/>
        <end position="82"/>
    </location>
</feature>
<dbReference type="EMBL" id="CP036272">
    <property type="protein sequence ID" value="QDT62720.1"/>
    <property type="molecule type" value="Genomic_DNA"/>
</dbReference>
<feature type="compositionally biased region" description="Basic and acidic residues" evidence="1">
    <location>
        <begin position="45"/>
        <end position="55"/>
    </location>
</feature>
<name>A0A517T2X5_9BACT</name>
<evidence type="ECO:0000313" key="3">
    <source>
        <dbReference type="Proteomes" id="UP000315003"/>
    </source>
</evidence>
<sequence length="336" mass="35527">MSVRRILLSLSGAVCFAIPAYCVDRAGAGRFPPQRGGVLIDEGQNEVRRFRKNDPPSRLAQSSHRPTGGPTRTRATGATRTGNPQSLRRTPSSPHRSKAPGKSLLKPTTPNRSPGVTRTPNRMGTRRLATSGSRPSAASPVGRKPGSRVVAKTPNSVSPRTRGPSSAPKKSKSPYKGLGVASGALAVGGAAAGMAGQMKEDKEDLRTGKITQAQYKQRQEKRAIDGVATLASIKKLNPAGMVMNDMIGTDPFSLGADVVGDLIHGTKNTKKTFQNIDDAFDRSLVKQTVTDPKGAAKRVGTGVKKTGEKVGKGIKKTGEKIGEGFKKVGDLFKKKK</sequence>
<feature type="compositionally biased region" description="Polar residues" evidence="1">
    <location>
        <begin position="83"/>
        <end position="94"/>
    </location>
</feature>
<gene>
    <name evidence="2" type="ORF">SV7mr_52710</name>
</gene>
<evidence type="ECO:0000256" key="1">
    <source>
        <dbReference type="SAM" id="MobiDB-lite"/>
    </source>
</evidence>
<feature type="compositionally biased region" description="Low complexity" evidence="1">
    <location>
        <begin position="164"/>
        <end position="176"/>
    </location>
</feature>
<accession>A0A517T2X5</accession>
<dbReference type="Proteomes" id="UP000315003">
    <property type="component" value="Chromosome"/>
</dbReference>
<keyword evidence="3" id="KW-1185">Reference proteome</keyword>
<feature type="region of interest" description="Disordered" evidence="1">
    <location>
        <begin position="28"/>
        <end position="176"/>
    </location>
</feature>
<proteinExistence type="predicted"/>
<dbReference type="RefSeq" id="WP_145277670.1">
    <property type="nucleotide sequence ID" value="NZ_CP036272.1"/>
</dbReference>
<evidence type="ECO:0000313" key="2">
    <source>
        <dbReference type="EMBL" id="QDT62720.1"/>
    </source>
</evidence>
<organism evidence="2 3">
    <name type="scientific">Stieleria bergensis</name>
    <dbReference type="NCBI Taxonomy" id="2528025"/>
    <lineage>
        <taxon>Bacteria</taxon>
        <taxon>Pseudomonadati</taxon>
        <taxon>Planctomycetota</taxon>
        <taxon>Planctomycetia</taxon>
        <taxon>Pirellulales</taxon>
        <taxon>Pirellulaceae</taxon>
        <taxon>Stieleria</taxon>
    </lineage>
</organism>
<protein>
    <submittedName>
        <fullName evidence="2">Uncharacterized protein</fullName>
    </submittedName>
</protein>
<reference evidence="2 3" key="1">
    <citation type="submission" date="2019-02" db="EMBL/GenBank/DDBJ databases">
        <title>Deep-cultivation of Planctomycetes and their phenomic and genomic characterization uncovers novel biology.</title>
        <authorList>
            <person name="Wiegand S."/>
            <person name="Jogler M."/>
            <person name="Boedeker C."/>
            <person name="Pinto D."/>
            <person name="Vollmers J."/>
            <person name="Rivas-Marin E."/>
            <person name="Kohn T."/>
            <person name="Peeters S.H."/>
            <person name="Heuer A."/>
            <person name="Rast P."/>
            <person name="Oberbeckmann S."/>
            <person name="Bunk B."/>
            <person name="Jeske O."/>
            <person name="Meyerdierks A."/>
            <person name="Storesund J.E."/>
            <person name="Kallscheuer N."/>
            <person name="Luecker S."/>
            <person name="Lage O.M."/>
            <person name="Pohl T."/>
            <person name="Merkel B.J."/>
            <person name="Hornburger P."/>
            <person name="Mueller R.-W."/>
            <person name="Bruemmer F."/>
            <person name="Labrenz M."/>
            <person name="Spormann A.M."/>
            <person name="Op den Camp H."/>
            <person name="Overmann J."/>
            <person name="Amann R."/>
            <person name="Jetten M.S.M."/>
            <person name="Mascher T."/>
            <person name="Medema M.H."/>
            <person name="Devos D.P."/>
            <person name="Kaster A.-K."/>
            <person name="Ovreas L."/>
            <person name="Rohde M."/>
            <person name="Galperin M.Y."/>
            <person name="Jogler C."/>
        </authorList>
    </citation>
    <scope>NUCLEOTIDE SEQUENCE [LARGE SCALE GENOMIC DNA]</scope>
    <source>
        <strain evidence="2 3">SV_7m_r</strain>
    </source>
</reference>
<feature type="compositionally biased region" description="Polar residues" evidence="1">
    <location>
        <begin position="106"/>
        <end position="136"/>
    </location>
</feature>